<dbReference type="Proteomes" id="UP000009375">
    <property type="component" value="Unassembled WGS sequence"/>
</dbReference>
<dbReference type="GO" id="GO:0019843">
    <property type="term" value="F:rRNA binding"/>
    <property type="evidence" value="ECO:0007669"/>
    <property type="project" value="UniProtKB-UniRule"/>
</dbReference>
<evidence type="ECO:0000313" key="7">
    <source>
        <dbReference type="Proteomes" id="UP000009375"/>
    </source>
</evidence>
<evidence type="ECO:0000256" key="1">
    <source>
        <dbReference type="ARBA" id="ARBA00006194"/>
    </source>
</evidence>
<keyword evidence="4" id="KW-0699">rRNA-binding</keyword>
<dbReference type="GO" id="GO:0005840">
    <property type="term" value="C:ribosome"/>
    <property type="evidence" value="ECO:0007669"/>
    <property type="project" value="UniProtKB-KW"/>
</dbReference>
<dbReference type="InterPro" id="IPR018102">
    <property type="entry name" value="Ribosomal_uS11_CS"/>
</dbReference>
<sequence>MEREKVGIAHIYATMNNTIIHVTDLSNAYTFSIKSGGSQVKADRLGSSPRAAMDAAKKVAEEITAKGIRDVYVKVRAVGGIGSKTTGPGARPAIKALERSGVNILNIENVTPVPHDGCKRKGGRKGRRM</sequence>
<evidence type="ECO:0000256" key="3">
    <source>
        <dbReference type="ARBA" id="ARBA00023274"/>
    </source>
</evidence>
<evidence type="ECO:0000256" key="4">
    <source>
        <dbReference type="HAMAP-Rule" id="MF_01310"/>
    </source>
</evidence>
<evidence type="ECO:0000256" key="2">
    <source>
        <dbReference type="ARBA" id="ARBA00022980"/>
    </source>
</evidence>
<dbReference type="GO" id="GO:0006412">
    <property type="term" value="P:translation"/>
    <property type="evidence" value="ECO:0007669"/>
    <property type="project" value="UniProtKB-UniRule"/>
</dbReference>
<dbReference type="GO" id="GO:0003735">
    <property type="term" value="F:structural constituent of ribosome"/>
    <property type="evidence" value="ECO:0007669"/>
    <property type="project" value="InterPro"/>
</dbReference>
<dbReference type="InterPro" id="IPR036967">
    <property type="entry name" value="Ribosomal_uS11_sf"/>
</dbReference>
<dbReference type="Gene3D" id="3.30.420.80">
    <property type="entry name" value="Ribosomal protein S11"/>
    <property type="match status" value="1"/>
</dbReference>
<keyword evidence="3 4" id="KW-0687">Ribonucleoprotein</keyword>
<dbReference type="GO" id="GO:1990904">
    <property type="term" value="C:ribonucleoprotein complex"/>
    <property type="evidence" value="ECO:0007669"/>
    <property type="project" value="UniProtKB-KW"/>
</dbReference>
<dbReference type="InterPro" id="IPR001971">
    <property type="entry name" value="Ribosomal_uS11"/>
</dbReference>
<organism evidence="6 7">
    <name type="scientific">Candidatus Parvarchaeum acidiphilum ARMAN-4</name>
    <dbReference type="NCBI Taxonomy" id="662760"/>
    <lineage>
        <taxon>Archaea</taxon>
        <taxon>Candidatus Parvarchaeota</taxon>
        <taxon>Candidatus Parvarchaeum</taxon>
    </lineage>
</organism>
<dbReference type="PROSITE" id="PS00054">
    <property type="entry name" value="RIBOSOMAL_S11"/>
    <property type="match status" value="1"/>
</dbReference>
<accession>D2EFK2</accession>
<comment type="subunit">
    <text evidence="4">Part of the 30S ribosomal subunit.</text>
</comment>
<dbReference type="Pfam" id="PF00411">
    <property type="entry name" value="Ribosomal_S11"/>
    <property type="match status" value="1"/>
</dbReference>
<evidence type="ECO:0000313" key="6">
    <source>
        <dbReference type="EMBL" id="EEZ92899.1"/>
    </source>
</evidence>
<comment type="similarity">
    <text evidence="1 4 5">Belongs to the universal ribosomal protein uS11 family.</text>
</comment>
<dbReference type="PANTHER" id="PTHR11759">
    <property type="entry name" value="40S RIBOSOMAL PROTEIN S14/30S RIBOSOMAL PROTEIN S11"/>
    <property type="match status" value="1"/>
</dbReference>
<evidence type="ECO:0000256" key="5">
    <source>
        <dbReference type="RuleBase" id="RU003629"/>
    </source>
</evidence>
<gene>
    <name evidence="4" type="primary">rps11</name>
    <name evidence="6" type="ORF">BJBARM4_0520</name>
</gene>
<keyword evidence="4" id="KW-0694">RNA-binding</keyword>
<dbReference type="HAMAP" id="MF_01310">
    <property type="entry name" value="Ribosomal_uS11"/>
    <property type="match status" value="1"/>
</dbReference>
<dbReference type="SUPFAM" id="SSF53137">
    <property type="entry name" value="Translational machinery components"/>
    <property type="match status" value="1"/>
</dbReference>
<dbReference type="AlphaFoldDB" id="D2EFK2"/>
<comment type="function">
    <text evidence="4">Located on the platform of the 30S subunit.</text>
</comment>
<dbReference type="PIRSF" id="PIRSF002131">
    <property type="entry name" value="Ribosomal_S11"/>
    <property type="match status" value="1"/>
</dbReference>
<proteinExistence type="inferred from homology"/>
<reference evidence="6 7" key="1">
    <citation type="journal article" date="2010" name="Proc. Natl. Acad. Sci. U.S.A.">
        <title>Enigmatic, ultrasmall, uncultivated Archaea.</title>
        <authorList>
            <person name="Baker B.J."/>
            <person name="Comolli L.R."/>
            <person name="Dick G.J."/>
            <person name="Hauser L.J."/>
            <person name="Hyatt D."/>
            <person name="Dill B.D."/>
            <person name="Land M.L."/>
            <person name="Verberkmoes N.C."/>
            <person name="Hettich R.L."/>
            <person name="Banfield J.F."/>
        </authorList>
    </citation>
    <scope>NUCLEOTIDE SEQUENCE [LARGE SCALE GENOMIC DNA]</scope>
</reference>
<protein>
    <recommendedName>
        <fullName evidence="4">Small ribosomal subunit protein uS11</fullName>
    </recommendedName>
</protein>
<name>D2EFK2_PARA4</name>
<keyword evidence="2 4" id="KW-0689">Ribosomal protein</keyword>
<dbReference type="EMBL" id="GG730046">
    <property type="protein sequence ID" value="EEZ92899.1"/>
    <property type="molecule type" value="Genomic_DNA"/>
</dbReference>